<evidence type="ECO:0000256" key="2">
    <source>
        <dbReference type="ARBA" id="ARBA00007935"/>
    </source>
</evidence>
<name>A0ABV8TQF7_9ACTN</name>
<dbReference type="EMBL" id="JBHSDP010000029">
    <property type="protein sequence ID" value="MFC4332750.1"/>
    <property type="molecule type" value="Genomic_DNA"/>
</dbReference>
<feature type="transmembrane region" description="Helical" evidence="9">
    <location>
        <begin position="86"/>
        <end position="106"/>
    </location>
</feature>
<evidence type="ECO:0000313" key="10">
    <source>
        <dbReference type="EMBL" id="MFC4332750.1"/>
    </source>
</evidence>
<evidence type="ECO:0000256" key="8">
    <source>
        <dbReference type="SAM" id="MobiDB-lite"/>
    </source>
</evidence>
<evidence type="ECO:0000256" key="4">
    <source>
        <dbReference type="ARBA" id="ARBA00022475"/>
    </source>
</evidence>
<evidence type="ECO:0000256" key="6">
    <source>
        <dbReference type="ARBA" id="ARBA00022989"/>
    </source>
</evidence>
<evidence type="ECO:0000313" key="11">
    <source>
        <dbReference type="Proteomes" id="UP001595824"/>
    </source>
</evidence>
<feature type="region of interest" description="Disordered" evidence="8">
    <location>
        <begin position="1"/>
        <end position="65"/>
    </location>
</feature>
<reference evidence="11" key="1">
    <citation type="journal article" date="2019" name="Int. J. Syst. Evol. Microbiol.">
        <title>The Global Catalogue of Microorganisms (GCM) 10K type strain sequencing project: providing services to taxonomists for standard genome sequencing and annotation.</title>
        <authorList>
            <consortium name="The Broad Institute Genomics Platform"/>
            <consortium name="The Broad Institute Genome Sequencing Center for Infectious Disease"/>
            <person name="Wu L."/>
            <person name="Ma J."/>
        </authorList>
    </citation>
    <scope>NUCLEOTIDE SEQUENCE [LARGE SCALE GENOMIC DNA]</scope>
    <source>
        <strain evidence="11">PCU 347</strain>
    </source>
</reference>
<keyword evidence="3" id="KW-0813">Transport</keyword>
<feature type="transmembrane region" description="Helical" evidence="9">
    <location>
        <begin position="351"/>
        <end position="369"/>
    </location>
</feature>
<feature type="compositionally biased region" description="Low complexity" evidence="8">
    <location>
        <begin position="18"/>
        <end position="38"/>
    </location>
</feature>
<comment type="subcellular location">
    <subcellularLocation>
        <location evidence="1">Cell membrane</location>
        <topology evidence="1">Multi-pass membrane protein</topology>
    </subcellularLocation>
</comment>
<dbReference type="InterPro" id="IPR000522">
    <property type="entry name" value="ABC_transptr_permease_BtuC"/>
</dbReference>
<keyword evidence="6 9" id="KW-1133">Transmembrane helix</keyword>
<evidence type="ECO:0000256" key="1">
    <source>
        <dbReference type="ARBA" id="ARBA00004651"/>
    </source>
</evidence>
<dbReference type="SUPFAM" id="SSF81345">
    <property type="entry name" value="ABC transporter involved in vitamin B12 uptake, BtuC"/>
    <property type="match status" value="1"/>
</dbReference>
<comment type="similarity">
    <text evidence="2">Belongs to the binding-protein-dependent transport system permease family. FecCD subfamily.</text>
</comment>
<keyword evidence="11" id="KW-1185">Reference proteome</keyword>
<keyword evidence="7 9" id="KW-0472">Membrane</keyword>
<dbReference type="Gene3D" id="1.10.3470.10">
    <property type="entry name" value="ABC transporter involved in vitamin B12 uptake, BtuC"/>
    <property type="match status" value="1"/>
</dbReference>
<evidence type="ECO:0000256" key="5">
    <source>
        <dbReference type="ARBA" id="ARBA00022692"/>
    </source>
</evidence>
<sequence>MTASPALPPDRAAGGGEALEAPEGAGAAGSATAVRGGAKPSARETGSAPASGDADAPGPPAARIAPPDSVVLRAGTLSWLFPRRSALAAALLLPLLALLIALAVMASSTGMSLHDTVSGLLGNGDPGTVMIVRDFRLPRVFVGFMVGAALGVAGCLTQTLAGNRLATPDLIGVNEGATAAVVASAAGSSTGMVGDWWLGPVGAVAAAVLVVLCAGGAGSAGYRLLVVGIGVSTVVGAVGDLVMSRENDNTAGGVFLWAVGSLNGRDWHVGTPLLIALLFLLPLALAAGHRLQLLRFDDDTAACLGVDLRRLRAAALALAVALAGLAVGVGGPIAFVALASPILAGRLSGPTRVPVLGSALVGAALITAADALGRVIAPVELPVGVVTSVLGGPFLLWALFRTDSTTGKA</sequence>
<feature type="transmembrane region" description="Helical" evidence="9">
    <location>
        <begin position="314"/>
        <end position="339"/>
    </location>
</feature>
<keyword evidence="5 9" id="KW-0812">Transmembrane</keyword>
<dbReference type="PANTHER" id="PTHR30472:SF24">
    <property type="entry name" value="FERRIC ENTEROBACTIN TRANSPORT SYSTEM PERMEASE PROTEIN FEPG"/>
    <property type="match status" value="1"/>
</dbReference>
<feature type="transmembrane region" description="Helical" evidence="9">
    <location>
        <begin position="140"/>
        <end position="161"/>
    </location>
</feature>
<gene>
    <name evidence="10" type="ORF">ACFPC0_34300</name>
</gene>
<keyword evidence="4" id="KW-1003">Cell membrane</keyword>
<organism evidence="10 11">
    <name type="scientific">Streptomyces andamanensis</name>
    <dbReference type="NCBI Taxonomy" id="1565035"/>
    <lineage>
        <taxon>Bacteria</taxon>
        <taxon>Bacillati</taxon>
        <taxon>Actinomycetota</taxon>
        <taxon>Actinomycetes</taxon>
        <taxon>Kitasatosporales</taxon>
        <taxon>Streptomycetaceae</taxon>
        <taxon>Streptomyces</taxon>
    </lineage>
</organism>
<protein>
    <submittedName>
        <fullName evidence="10">FecCD family ABC transporter permease</fullName>
    </submittedName>
</protein>
<comment type="caution">
    <text evidence="10">The sequence shown here is derived from an EMBL/GenBank/DDBJ whole genome shotgun (WGS) entry which is preliminary data.</text>
</comment>
<dbReference type="Proteomes" id="UP001595824">
    <property type="component" value="Unassembled WGS sequence"/>
</dbReference>
<feature type="transmembrane region" description="Helical" evidence="9">
    <location>
        <begin position="196"/>
        <end position="217"/>
    </location>
</feature>
<feature type="transmembrane region" description="Helical" evidence="9">
    <location>
        <begin position="381"/>
        <end position="400"/>
    </location>
</feature>
<feature type="compositionally biased region" description="Low complexity" evidence="8">
    <location>
        <begin position="46"/>
        <end position="65"/>
    </location>
</feature>
<proteinExistence type="inferred from homology"/>
<dbReference type="Pfam" id="PF01032">
    <property type="entry name" value="FecCD"/>
    <property type="match status" value="1"/>
</dbReference>
<dbReference type="RefSeq" id="WP_381744170.1">
    <property type="nucleotide sequence ID" value="NZ_JBHSDP010000029.1"/>
</dbReference>
<evidence type="ECO:0000256" key="7">
    <source>
        <dbReference type="ARBA" id="ARBA00023136"/>
    </source>
</evidence>
<feature type="transmembrane region" description="Helical" evidence="9">
    <location>
        <begin position="267"/>
        <end position="287"/>
    </location>
</feature>
<dbReference type="InterPro" id="IPR037294">
    <property type="entry name" value="ABC_BtuC-like"/>
</dbReference>
<feature type="transmembrane region" description="Helical" evidence="9">
    <location>
        <begin position="224"/>
        <end position="243"/>
    </location>
</feature>
<evidence type="ECO:0000256" key="9">
    <source>
        <dbReference type="SAM" id="Phobius"/>
    </source>
</evidence>
<accession>A0ABV8TQF7</accession>
<evidence type="ECO:0000256" key="3">
    <source>
        <dbReference type="ARBA" id="ARBA00022448"/>
    </source>
</evidence>
<dbReference type="PANTHER" id="PTHR30472">
    <property type="entry name" value="FERRIC ENTEROBACTIN TRANSPORT SYSTEM PERMEASE PROTEIN"/>
    <property type="match status" value="1"/>
</dbReference>